<keyword evidence="3" id="KW-1185">Reference proteome</keyword>
<feature type="region of interest" description="Disordered" evidence="1">
    <location>
        <begin position="51"/>
        <end position="85"/>
    </location>
</feature>
<proteinExistence type="predicted"/>
<sequence>MLHVKITFWCIIFVVFHHPDRHACSPSCLSPVNRNPPIYYIVLSDWNPPSRSTSAMGDSFSAIQSAPLEENKKEENQEEENEKEK</sequence>
<evidence type="ECO:0000313" key="3">
    <source>
        <dbReference type="Proteomes" id="UP000887565"/>
    </source>
</evidence>
<feature type="chain" id="PRO_5037525056" evidence="2">
    <location>
        <begin position="18"/>
        <end position="85"/>
    </location>
</feature>
<feature type="compositionally biased region" description="Acidic residues" evidence="1">
    <location>
        <begin position="76"/>
        <end position="85"/>
    </location>
</feature>
<dbReference type="WBParaSite" id="nRc.2.0.1.t42111-RA">
    <property type="protein sequence ID" value="nRc.2.0.1.t42111-RA"/>
    <property type="gene ID" value="nRc.2.0.1.g42111"/>
</dbReference>
<reference evidence="4" key="1">
    <citation type="submission" date="2022-11" db="UniProtKB">
        <authorList>
            <consortium name="WormBaseParasite"/>
        </authorList>
    </citation>
    <scope>IDENTIFICATION</scope>
</reference>
<evidence type="ECO:0000256" key="2">
    <source>
        <dbReference type="SAM" id="SignalP"/>
    </source>
</evidence>
<evidence type="ECO:0000313" key="4">
    <source>
        <dbReference type="WBParaSite" id="nRc.2.0.1.t42111-RA"/>
    </source>
</evidence>
<feature type="compositionally biased region" description="Polar residues" evidence="1">
    <location>
        <begin position="51"/>
        <end position="64"/>
    </location>
</feature>
<keyword evidence="2" id="KW-0732">Signal</keyword>
<feature type="signal peptide" evidence="2">
    <location>
        <begin position="1"/>
        <end position="17"/>
    </location>
</feature>
<name>A0A915KUG3_ROMCU</name>
<evidence type="ECO:0000256" key="1">
    <source>
        <dbReference type="SAM" id="MobiDB-lite"/>
    </source>
</evidence>
<organism evidence="3 4">
    <name type="scientific">Romanomermis culicivorax</name>
    <name type="common">Nematode worm</name>
    <dbReference type="NCBI Taxonomy" id="13658"/>
    <lineage>
        <taxon>Eukaryota</taxon>
        <taxon>Metazoa</taxon>
        <taxon>Ecdysozoa</taxon>
        <taxon>Nematoda</taxon>
        <taxon>Enoplea</taxon>
        <taxon>Dorylaimia</taxon>
        <taxon>Mermithida</taxon>
        <taxon>Mermithoidea</taxon>
        <taxon>Mermithidae</taxon>
        <taxon>Romanomermis</taxon>
    </lineage>
</organism>
<accession>A0A915KUG3</accession>
<dbReference type="Proteomes" id="UP000887565">
    <property type="component" value="Unplaced"/>
</dbReference>
<dbReference type="AlphaFoldDB" id="A0A915KUG3"/>
<protein>
    <submittedName>
        <fullName evidence="4">Secreted protein</fullName>
    </submittedName>
</protein>